<dbReference type="Proteomes" id="UP000095280">
    <property type="component" value="Unplaced"/>
</dbReference>
<proteinExistence type="inferred from homology"/>
<sequence length="380" mass="41558">MSCLNQSWHSMQQPGGSTQLALGAVTCAVMSLITLETVAGNLLVIASVMKFRRLHSRNCFLLLASLASADVAIGLLVMPYSALYSFLGCWPLGDFYCKFFLSADIMCCTSSILHLCLISLDRYIAVTSPLHYKSAVRPRRIWAAVAFVWSISIGLSFGPVFSGTFSFEQRIGSAAVPSAAENATANVPGQCQMSVNRIYAVVSALTSFFLPLLVMTAAYIRVHRIAADHSQVTRQRKAAASAGTASAAVSRQINSESKATKTLGLILGCFYACWFPFFLMYIACPFTLDNCSGLPAWAVTLITWIGYANSGINPLLYGSNQREFRLAYLRLLGCRRESDLRYLRSDRRTALSLYRRTAAGLRPTGTADLQLRRAAVIAAW</sequence>
<evidence type="ECO:0000256" key="8">
    <source>
        <dbReference type="ARBA" id="ARBA00023224"/>
    </source>
</evidence>
<evidence type="ECO:0000256" key="7">
    <source>
        <dbReference type="ARBA" id="ARBA00023170"/>
    </source>
</evidence>
<evidence type="ECO:0000256" key="1">
    <source>
        <dbReference type="ARBA" id="ARBA00004651"/>
    </source>
</evidence>
<evidence type="ECO:0000256" key="10">
    <source>
        <dbReference type="SAM" id="Phobius"/>
    </source>
</evidence>
<accession>A0A1I8HAH7</accession>
<evidence type="ECO:0000256" key="4">
    <source>
        <dbReference type="ARBA" id="ARBA00022989"/>
    </source>
</evidence>
<keyword evidence="2" id="KW-1003">Cell membrane</keyword>
<dbReference type="InterPro" id="IPR000276">
    <property type="entry name" value="GPCR_Rhodpsn"/>
</dbReference>
<feature type="transmembrane region" description="Helical" evidence="10">
    <location>
        <begin position="60"/>
        <end position="87"/>
    </location>
</feature>
<dbReference type="Pfam" id="PF00001">
    <property type="entry name" value="7tm_1"/>
    <property type="match status" value="1"/>
</dbReference>
<name>A0A1I8HAH7_9PLAT</name>
<feature type="domain" description="G-protein coupled receptors family 1 profile" evidence="11">
    <location>
        <begin position="40"/>
        <end position="317"/>
    </location>
</feature>
<keyword evidence="12" id="KW-1185">Reference proteome</keyword>
<dbReference type="WBParaSite" id="maker-uti_cns_0005200-snap-gene-0.4-mRNA-1">
    <property type="protein sequence ID" value="maker-uti_cns_0005200-snap-gene-0.4-mRNA-1"/>
    <property type="gene ID" value="maker-uti_cns_0005200-snap-gene-0.4"/>
</dbReference>
<evidence type="ECO:0000259" key="11">
    <source>
        <dbReference type="PROSITE" id="PS50262"/>
    </source>
</evidence>
<evidence type="ECO:0000256" key="9">
    <source>
        <dbReference type="RuleBase" id="RU000688"/>
    </source>
</evidence>
<feature type="transmembrane region" description="Helical" evidence="10">
    <location>
        <begin position="20"/>
        <end position="48"/>
    </location>
</feature>
<dbReference type="PROSITE" id="PS50262">
    <property type="entry name" value="G_PROTEIN_RECEP_F1_2"/>
    <property type="match status" value="1"/>
</dbReference>
<comment type="similarity">
    <text evidence="9">Belongs to the G-protein coupled receptor 1 family.</text>
</comment>
<dbReference type="InterPro" id="IPR017452">
    <property type="entry name" value="GPCR_Rhodpsn_7TM"/>
</dbReference>
<evidence type="ECO:0000256" key="2">
    <source>
        <dbReference type="ARBA" id="ARBA00022475"/>
    </source>
</evidence>
<protein>
    <submittedName>
        <fullName evidence="13 14">G_PROTEIN_RECEP_F1_2 domain-containing protein</fullName>
    </submittedName>
</protein>
<organism evidence="12 13">
    <name type="scientific">Macrostomum lignano</name>
    <dbReference type="NCBI Taxonomy" id="282301"/>
    <lineage>
        <taxon>Eukaryota</taxon>
        <taxon>Metazoa</taxon>
        <taxon>Spiralia</taxon>
        <taxon>Lophotrochozoa</taxon>
        <taxon>Platyhelminthes</taxon>
        <taxon>Rhabditophora</taxon>
        <taxon>Macrostomorpha</taxon>
        <taxon>Macrostomida</taxon>
        <taxon>Macrostomidae</taxon>
        <taxon>Macrostomum</taxon>
    </lineage>
</organism>
<feature type="transmembrane region" description="Helical" evidence="10">
    <location>
        <begin position="99"/>
        <end position="120"/>
    </location>
</feature>
<evidence type="ECO:0000313" key="13">
    <source>
        <dbReference type="WBParaSite" id="maker-uti_cns_0005200-snap-gene-0.4-mRNA-1"/>
    </source>
</evidence>
<dbReference type="PANTHER" id="PTHR24248:SF66">
    <property type="entry name" value="OCTOPAMINE RECEPTOR BETA-3R"/>
    <property type="match status" value="1"/>
</dbReference>
<feature type="transmembrane region" description="Helical" evidence="10">
    <location>
        <begin position="198"/>
        <end position="220"/>
    </location>
</feature>
<dbReference type="GO" id="GO:0005886">
    <property type="term" value="C:plasma membrane"/>
    <property type="evidence" value="ECO:0007669"/>
    <property type="project" value="UniProtKB-SubCell"/>
</dbReference>
<dbReference type="PRINTS" id="PR00237">
    <property type="entry name" value="GPCRRHODOPSN"/>
</dbReference>
<comment type="subcellular location">
    <subcellularLocation>
        <location evidence="1">Cell membrane</location>
        <topology evidence="1">Multi-pass membrane protein</topology>
    </subcellularLocation>
</comment>
<keyword evidence="8 9" id="KW-0807">Transducer</keyword>
<feature type="transmembrane region" description="Helical" evidence="10">
    <location>
        <begin position="263"/>
        <end position="288"/>
    </location>
</feature>
<dbReference type="WBParaSite" id="maker-uti_cns_0005535-snap-gene-0.3-mRNA-1">
    <property type="protein sequence ID" value="maker-uti_cns_0005535-snap-gene-0.3-mRNA-1"/>
    <property type="gene ID" value="maker-uti_cns_0005535-snap-gene-0.3"/>
</dbReference>
<keyword evidence="5 9" id="KW-0297">G-protein coupled receptor</keyword>
<evidence type="ECO:0000313" key="12">
    <source>
        <dbReference type="Proteomes" id="UP000095280"/>
    </source>
</evidence>
<keyword evidence="3 9" id="KW-0812">Transmembrane</keyword>
<evidence type="ECO:0000256" key="3">
    <source>
        <dbReference type="ARBA" id="ARBA00022692"/>
    </source>
</evidence>
<evidence type="ECO:0000256" key="5">
    <source>
        <dbReference type="ARBA" id="ARBA00023040"/>
    </source>
</evidence>
<evidence type="ECO:0000256" key="6">
    <source>
        <dbReference type="ARBA" id="ARBA00023136"/>
    </source>
</evidence>
<evidence type="ECO:0000313" key="14">
    <source>
        <dbReference type="WBParaSite" id="maker-uti_cns_0005535-snap-gene-0.3-mRNA-1"/>
    </source>
</evidence>
<dbReference type="GO" id="GO:0004930">
    <property type="term" value="F:G protein-coupled receptor activity"/>
    <property type="evidence" value="ECO:0007669"/>
    <property type="project" value="UniProtKB-KW"/>
</dbReference>
<dbReference type="GO" id="GO:0043410">
    <property type="term" value="P:positive regulation of MAPK cascade"/>
    <property type="evidence" value="ECO:0007669"/>
    <property type="project" value="TreeGrafter"/>
</dbReference>
<keyword evidence="6 10" id="KW-0472">Membrane</keyword>
<dbReference type="Gene3D" id="1.20.1070.10">
    <property type="entry name" value="Rhodopsin 7-helix transmembrane proteins"/>
    <property type="match status" value="1"/>
</dbReference>
<keyword evidence="7 9" id="KW-0675">Receptor</keyword>
<dbReference type="CDD" id="cd14967">
    <property type="entry name" value="7tmA_amine_R-like"/>
    <property type="match status" value="1"/>
</dbReference>
<keyword evidence="4 10" id="KW-1133">Transmembrane helix</keyword>
<dbReference type="SUPFAM" id="SSF81321">
    <property type="entry name" value="Family A G protein-coupled receptor-like"/>
    <property type="match status" value="1"/>
</dbReference>
<dbReference type="AlphaFoldDB" id="A0A1I8HAH7"/>
<dbReference type="GO" id="GO:0071880">
    <property type="term" value="P:adenylate cyclase-activating adrenergic receptor signaling pathway"/>
    <property type="evidence" value="ECO:0007669"/>
    <property type="project" value="TreeGrafter"/>
</dbReference>
<dbReference type="PROSITE" id="PS00237">
    <property type="entry name" value="G_PROTEIN_RECEP_F1_1"/>
    <property type="match status" value="1"/>
</dbReference>
<feature type="transmembrane region" description="Helical" evidence="10">
    <location>
        <begin position="141"/>
        <end position="161"/>
    </location>
</feature>
<reference evidence="13 14" key="1">
    <citation type="submission" date="2016-11" db="UniProtKB">
        <authorList>
            <consortium name="WormBaseParasite"/>
        </authorList>
    </citation>
    <scope>IDENTIFICATION</scope>
</reference>
<feature type="transmembrane region" description="Helical" evidence="10">
    <location>
        <begin position="294"/>
        <end position="316"/>
    </location>
</feature>
<dbReference type="PANTHER" id="PTHR24248">
    <property type="entry name" value="ADRENERGIC RECEPTOR-RELATED G-PROTEIN COUPLED RECEPTOR"/>
    <property type="match status" value="1"/>
</dbReference>